<dbReference type="AlphaFoldDB" id="A0A1Q8R1E0"/>
<comment type="caution">
    <text evidence="1">The sequence shown here is derived from an EMBL/GenBank/DDBJ whole genome shotgun (WGS) entry which is preliminary data.</text>
</comment>
<keyword evidence="2" id="KW-1185">Reference proteome</keyword>
<dbReference type="Proteomes" id="UP000186102">
    <property type="component" value="Unassembled WGS sequence"/>
</dbReference>
<proteinExistence type="predicted"/>
<gene>
    <name evidence="1" type="ORF">DSOL_0977</name>
</gene>
<reference evidence="1 2" key="1">
    <citation type="submission" date="2016-09" db="EMBL/GenBank/DDBJ databases">
        <title>Complete genome of Desulfosporosinus sp. OL.</title>
        <authorList>
            <person name="Mardanov A."/>
            <person name="Beletsky A."/>
            <person name="Panova A."/>
            <person name="Karnachuk O."/>
            <person name="Ravin N."/>
        </authorList>
    </citation>
    <scope>NUCLEOTIDE SEQUENCE [LARGE SCALE GENOMIC DNA]</scope>
    <source>
        <strain evidence="1 2">OL</strain>
    </source>
</reference>
<evidence type="ECO:0000313" key="1">
    <source>
        <dbReference type="EMBL" id="OLN33250.1"/>
    </source>
</evidence>
<protein>
    <submittedName>
        <fullName evidence="1">Uncharacterized protein</fullName>
    </submittedName>
</protein>
<accession>A0A1Q8R1E0</accession>
<dbReference type="EMBL" id="MLBF01000004">
    <property type="protein sequence ID" value="OLN33250.1"/>
    <property type="molecule type" value="Genomic_DNA"/>
</dbReference>
<sequence>MTILVKRGELLRKKSAEKTKGSTGTVPVLPFVFSAFL</sequence>
<evidence type="ECO:0000313" key="2">
    <source>
        <dbReference type="Proteomes" id="UP000186102"/>
    </source>
</evidence>
<organism evidence="1 2">
    <name type="scientific">Desulfosporosinus metallidurans</name>
    <dbReference type="NCBI Taxonomy" id="1888891"/>
    <lineage>
        <taxon>Bacteria</taxon>
        <taxon>Bacillati</taxon>
        <taxon>Bacillota</taxon>
        <taxon>Clostridia</taxon>
        <taxon>Eubacteriales</taxon>
        <taxon>Desulfitobacteriaceae</taxon>
        <taxon>Desulfosporosinus</taxon>
    </lineage>
</organism>
<name>A0A1Q8R1E0_9FIRM</name>